<dbReference type="SUPFAM" id="SSF52540">
    <property type="entry name" value="P-loop containing nucleoside triphosphate hydrolases"/>
    <property type="match status" value="1"/>
</dbReference>
<dbReference type="Pfam" id="PF13175">
    <property type="entry name" value="AAA_15"/>
    <property type="match status" value="1"/>
</dbReference>
<name>A0A484HMU5_9BACT</name>
<dbReference type="PANTHER" id="PTHR43581">
    <property type="entry name" value="ATP/GTP PHOSPHATASE"/>
    <property type="match status" value="1"/>
</dbReference>
<dbReference type="InterPro" id="IPR027417">
    <property type="entry name" value="P-loop_NTPase"/>
</dbReference>
<dbReference type="AlphaFoldDB" id="A0A484HMU5"/>
<evidence type="ECO:0000259" key="1">
    <source>
        <dbReference type="Pfam" id="PF13175"/>
    </source>
</evidence>
<proteinExistence type="predicted"/>
<accession>A0A484HMU5</accession>
<dbReference type="CDD" id="cd00267">
    <property type="entry name" value="ABC_ATPase"/>
    <property type="match status" value="2"/>
</dbReference>
<sequence>MLTKIKIEGLFDKFEYEIELKEQGVTILTGPNGYGKTTILRILYAFSIKNLAFFFQLPFTRIVLTQGKAKIKLSKKERDTLEIQLGNKKPSTLKKATPEEYPRYKSIGGSLWIDTKTGAEYEESEMPIQILGLSPEMKGGPPEKAMPDFVDAYLISENRLIKKPTTKDFRVARGSKKQFIITIEEYAKELSENLNHILSKASKAGQELDSSFPRRLFDETQPVEEEEFNERYGLIRAKQKSLSAYGLSPVDEDTHTSFKQENAKALRVYLNDTEKKLAVFDDILKKLELFSSILNKRGFVSKKFEISPNFGFRFKTRDEKELSLTDLSSGEQQEVVLLYELLFKVGPNTLVLIDEPEISLHVAWQKEVVDDFMKIIDMQKITVITATHSPQIIGKYWDLVVDLKEISE</sequence>
<dbReference type="EMBL" id="CAACVI010000023">
    <property type="protein sequence ID" value="VEN74225.1"/>
    <property type="molecule type" value="Genomic_DNA"/>
</dbReference>
<reference evidence="2" key="1">
    <citation type="submission" date="2019-01" db="EMBL/GenBank/DDBJ databases">
        <authorList>
            <consortium name="Genoscope - CEA"/>
            <person name="William W."/>
        </authorList>
    </citation>
    <scope>NUCLEOTIDE SEQUENCE</scope>
    <source>
        <strain evidence="2">CR-1</strain>
    </source>
</reference>
<organism evidence="2">
    <name type="scientific">uncultured Desulfobacteraceae bacterium</name>
    <dbReference type="NCBI Taxonomy" id="218296"/>
    <lineage>
        <taxon>Bacteria</taxon>
        <taxon>Pseudomonadati</taxon>
        <taxon>Thermodesulfobacteriota</taxon>
        <taxon>Desulfobacteria</taxon>
        <taxon>Desulfobacterales</taxon>
        <taxon>Desulfobacteraceae</taxon>
        <taxon>environmental samples</taxon>
    </lineage>
</organism>
<dbReference type="PANTHER" id="PTHR43581:SF2">
    <property type="entry name" value="EXCINUCLEASE ATPASE SUBUNIT"/>
    <property type="match status" value="1"/>
</dbReference>
<dbReference type="InterPro" id="IPR051396">
    <property type="entry name" value="Bact_Antivir_Def_Nuclease"/>
</dbReference>
<protein>
    <recommendedName>
        <fullName evidence="1">Endonuclease GajA/Old nuclease/RecF-like AAA domain-containing protein</fullName>
    </recommendedName>
</protein>
<gene>
    <name evidence="2" type="ORF">EPICR_30159</name>
</gene>
<feature type="domain" description="Endonuclease GajA/Old nuclease/RecF-like AAA" evidence="1">
    <location>
        <begin position="1"/>
        <end position="393"/>
    </location>
</feature>
<dbReference type="InterPro" id="IPR041685">
    <property type="entry name" value="AAA_GajA/Old/RecF-like"/>
</dbReference>
<evidence type="ECO:0000313" key="2">
    <source>
        <dbReference type="EMBL" id="VEN74225.1"/>
    </source>
</evidence>
<dbReference type="Gene3D" id="3.40.50.300">
    <property type="entry name" value="P-loop containing nucleotide triphosphate hydrolases"/>
    <property type="match status" value="1"/>
</dbReference>